<feature type="transmembrane region" description="Helical" evidence="14">
    <location>
        <begin position="515"/>
        <end position="535"/>
    </location>
</feature>
<evidence type="ECO:0000256" key="10">
    <source>
        <dbReference type="ARBA" id="ARBA00022989"/>
    </source>
</evidence>
<keyword evidence="7" id="KW-1003">Cell membrane</keyword>
<dbReference type="EMBL" id="JAPTMU010000019">
    <property type="protein sequence ID" value="KAJ4926887.1"/>
    <property type="molecule type" value="Genomic_DNA"/>
</dbReference>
<dbReference type="CDD" id="cd17432">
    <property type="entry name" value="MFS_GLUT_Class2"/>
    <property type="match status" value="1"/>
</dbReference>
<organism evidence="17 18">
    <name type="scientific">Pogonophryne albipinna</name>
    <dbReference type="NCBI Taxonomy" id="1090488"/>
    <lineage>
        <taxon>Eukaryota</taxon>
        <taxon>Metazoa</taxon>
        <taxon>Chordata</taxon>
        <taxon>Craniata</taxon>
        <taxon>Vertebrata</taxon>
        <taxon>Euteleostomi</taxon>
        <taxon>Actinopterygii</taxon>
        <taxon>Neopterygii</taxon>
        <taxon>Teleostei</taxon>
        <taxon>Neoteleostei</taxon>
        <taxon>Acanthomorphata</taxon>
        <taxon>Eupercaria</taxon>
        <taxon>Perciformes</taxon>
        <taxon>Notothenioidei</taxon>
        <taxon>Pogonophryne</taxon>
    </lineage>
</organism>
<feature type="transmembrane region" description="Helical" evidence="14">
    <location>
        <begin position="125"/>
        <end position="146"/>
    </location>
</feature>
<dbReference type="GO" id="GO:0046323">
    <property type="term" value="P:D-glucose import"/>
    <property type="evidence" value="ECO:0007669"/>
    <property type="project" value="TreeGrafter"/>
</dbReference>
<dbReference type="InterPro" id="IPR005829">
    <property type="entry name" value="Sugar_transporter_CS"/>
</dbReference>
<feature type="transmembrane region" description="Helical" evidence="14">
    <location>
        <begin position="311"/>
        <end position="333"/>
    </location>
</feature>
<dbReference type="Gene3D" id="1.20.1250.20">
    <property type="entry name" value="MFS general substrate transporter like domains"/>
    <property type="match status" value="2"/>
</dbReference>
<proteinExistence type="inferred from homology"/>
<feature type="transmembrane region" description="Helical" evidence="14">
    <location>
        <begin position="848"/>
        <end position="866"/>
    </location>
</feature>
<evidence type="ECO:0000256" key="13">
    <source>
        <dbReference type="ARBA" id="ARBA00031099"/>
    </source>
</evidence>
<dbReference type="PRINTS" id="PR00171">
    <property type="entry name" value="SUGRTRNSPORT"/>
</dbReference>
<dbReference type="InterPro" id="IPR005828">
    <property type="entry name" value="MFS_sugar_transport-like"/>
</dbReference>
<dbReference type="AlphaFoldDB" id="A0AAD6ALI2"/>
<keyword evidence="18" id="KW-1185">Reference proteome</keyword>
<feature type="transmembrane region" description="Helical" evidence="14">
    <location>
        <begin position="937"/>
        <end position="961"/>
    </location>
</feature>
<name>A0AAD6ALI2_9TELE</name>
<reference evidence="17" key="1">
    <citation type="submission" date="2022-11" db="EMBL/GenBank/DDBJ databases">
        <title>Chromosome-level genome of Pogonophryne albipinna.</title>
        <authorList>
            <person name="Jo E."/>
        </authorList>
    </citation>
    <scope>NUCLEOTIDE SEQUENCE</scope>
    <source>
        <strain evidence="17">SGF0006</strain>
        <tissue evidence="17">Muscle</tissue>
    </source>
</reference>
<feature type="transmembrane region" description="Helical" evidence="14">
    <location>
        <begin position="693"/>
        <end position="714"/>
    </location>
</feature>
<feature type="transmembrane region" description="Helical" evidence="14">
    <location>
        <begin position="662"/>
        <end position="681"/>
    </location>
</feature>
<dbReference type="GO" id="GO:0070837">
    <property type="term" value="P:dehydroascorbic acid transport"/>
    <property type="evidence" value="ECO:0007669"/>
    <property type="project" value="TreeGrafter"/>
</dbReference>
<comment type="similarity">
    <text evidence="4">Belongs to the major facilitator superfamily. Sugar transporter (TC 2.A.1.1) family. Glucose transporter subfamily.</text>
</comment>
<feature type="transmembrane region" description="Helical" evidence="14">
    <location>
        <begin position="158"/>
        <end position="177"/>
    </location>
</feature>
<evidence type="ECO:0000256" key="7">
    <source>
        <dbReference type="ARBA" id="ARBA00022475"/>
    </source>
</evidence>
<dbReference type="GO" id="GO:0042383">
    <property type="term" value="C:sarcolemma"/>
    <property type="evidence" value="ECO:0007669"/>
    <property type="project" value="UniProtKB-SubCell"/>
</dbReference>
<evidence type="ECO:0000256" key="15">
    <source>
        <dbReference type="SAM" id="SignalP"/>
    </source>
</evidence>
<dbReference type="GO" id="GO:0055056">
    <property type="term" value="F:D-glucose transmembrane transporter activity"/>
    <property type="evidence" value="ECO:0007669"/>
    <property type="project" value="TreeGrafter"/>
</dbReference>
<feature type="domain" description="Major facilitator superfamily (MFS) profile" evidence="16">
    <location>
        <begin position="522"/>
        <end position="965"/>
    </location>
</feature>
<evidence type="ECO:0000259" key="16">
    <source>
        <dbReference type="PROSITE" id="PS50850"/>
    </source>
</evidence>
<dbReference type="PROSITE" id="PS50850">
    <property type="entry name" value="MFS"/>
    <property type="match status" value="2"/>
</dbReference>
<evidence type="ECO:0000256" key="9">
    <source>
        <dbReference type="ARBA" id="ARBA00022692"/>
    </source>
</evidence>
<evidence type="ECO:0000256" key="4">
    <source>
        <dbReference type="ARBA" id="ARBA00007004"/>
    </source>
</evidence>
<feature type="signal peptide" evidence="15">
    <location>
        <begin position="1"/>
        <end position="24"/>
    </location>
</feature>
<comment type="catalytic activity">
    <reaction evidence="1">
        <text>D-fructose(out) = D-fructose(in)</text>
        <dbReference type="Rhea" id="RHEA:60372"/>
        <dbReference type="ChEBI" id="CHEBI:37721"/>
    </reaction>
</comment>
<feature type="transmembrane region" description="Helical" evidence="14">
    <location>
        <begin position="570"/>
        <end position="591"/>
    </location>
</feature>
<dbReference type="PROSITE" id="PS00217">
    <property type="entry name" value="SUGAR_TRANSPORT_2"/>
    <property type="match status" value="1"/>
</dbReference>
<gene>
    <name evidence="17" type="ORF">JOQ06_014631</name>
</gene>
<feature type="domain" description="Major facilitator superfamily (MFS) profile" evidence="16">
    <location>
        <begin position="18"/>
        <end position="461"/>
    </location>
</feature>
<comment type="caution">
    <text evidence="17">The sequence shown here is derived from an EMBL/GenBank/DDBJ whole genome shotgun (WGS) entry which is preliminary data.</text>
</comment>
<comment type="subcellular location">
    <subcellularLocation>
        <location evidence="2">Cell membrane</location>
        <location evidence="2">Sarcolemma</location>
    </subcellularLocation>
    <subcellularLocation>
        <location evidence="3">Cell membrane</location>
        <topology evidence="3">Multi-pass membrane protein</topology>
    </subcellularLocation>
</comment>
<evidence type="ECO:0000256" key="12">
    <source>
        <dbReference type="ARBA" id="ARBA00029961"/>
    </source>
</evidence>
<feature type="transmembrane region" description="Helical" evidence="14">
    <location>
        <begin position="340"/>
        <end position="362"/>
    </location>
</feature>
<evidence type="ECO:0000256" key="1">
    <source>
        <dbReference type="ARBA" id="ARBA00000590"/>
    </source>
</evidence>
<keyword evidence="8" id="KW-0762">Sugar transport</keyword>
<feature type="transmembrane region" description="Helical" evidence="14">
    <location>
        <begin position="189"/>
        <end position="210"/>
    </location>
</feature>
<evidence type="ECO:0000313" key="18">
    <source>
        <dbReference type="Proteomes" id="UP001219934"/>
    </source>
</evidence>
<accession>A0AAD6ALI2</accession>
<feature type="transmembrane region" description="Helical" evidence="14">
    <location>
        <begin position="275"/>
        <end position="299"/>
    </location>
</feature>
<dbReference type="PANTHER" id="PTHR23503">
    <property type="entry name" value="SOLUTE CARRIER FAMILY 2"/>
    <property type="match status" value="1"/>
</dbReference>
<dbReference type="InterPro" id="IPR036259">
    <property type="entry name" value="MFS_trans_sf"/>
</dbReference>
<feature type="transmembrane region" description="Helical" evidence="14">
    <location>
        <begin position="66"/>
        <end position="87"/>
    </location>
</feature>
<evidence type="ECO:0000256" key="5">
    <source>
        <dbReference type="ARBA" id="ARBA00015973"/>
    </source>
</evidence>
<dbReference type="InterPro" id="IPR003663">
    <property type="entry name" value="Sugar/inositol_transpt"/>
</dbReference>
<evidence type="ECO:0000256" key="11">
    <source>
        <dbReference type="ARBA" id="ARBA00023136"/>
    </source>
</evidence>
<dbReference type="InterPro" id="IPR045263">
    <property type="entry name" value="GLUT"/>
</dbReference>
<dbReference type="InterPro" id="IPR020846">
    <property type="entry name" value="MFS_dom"/>
</dbReference>
<feature type="transmembrane region" description="Helical" evidence="14">
    <location>
        <begin position="603"/>
        <end position="623"/>
    </location>
</feature>
<dbReference type="Proteomes" id="UP001219934">
    <property type="component" value="Unassembled WGS sequence"/>
</dbReference>
<evidence type="ECO:0000256" key="3">
    <source>
        <dbReference type="ARBA" id="ARBA00004651"/>
    </source>
</evidence>
<feature type="transmembrane region" description="Helical" evidence="14">
    <location>
        <begin position="439"/>
        <end position="457"/>
    </location>
</feature>
<sequence length="999" mass="110610">MSPAGAQKSSSLTLVLMVASAASGGTLQYGYNLAIMNTPAVFIQAFVNETFLERWDMQLEDYQVTLVWTIIVSIFSLGGFAGALIAGPLTIRFGRKKCLLLNNIFLMTGALLAVTSRAAKSFEMIIIARVLVGINAGVSMNVQPMYFGESAPKHLRGAVSLSSAVFTAFGVVLGQVVGIREILGSEPCWQYLLASNAIPGVIQLLTLPWFPESPRYLLIDRGDKEACINALRRLRGCEVQSSELDEILQEQAATKGMRPRGPWELLTDRSVRWQLITVMVISSAMQLCGNDSIYFYASYVFKEAGVSADKIQYITIGTGTCEFTACILCNLLIERKGRRFMLMGGYILMTIWAVVFTIALSFEHYTSWMPYLSMACIFTYILSFGMGPAGVTGILPTELFDQTARPAAYMIAGSMMWLNLFIMGMIFPFLMSELSEFCFVPFGAVCLLSALFVGLVLPETKGKSLSAITSEFHKLNFKGQDENCLSQTTTQYQLGEPTSRKPALKMEDASGKLQYWRLYLLSMVLGIGGSFQYGIQVSVIASPAVHVQSFVNHTWLWRYGAPVDDSSNQLIWSFIVAVLSLGALAGAVHSGSIPVTYGRKKALLFNNVVAIVAAILMLFSRMAKSFEMILLGRFLYGYNVGLGLSVHLMYLGESSPKKLRGFMTLTGSIFIGFGKVIGQIIGIKEIMGTEDMWPYLLAVSGIPAILQLVTLLFFPESPRYLYIDKGDTEGSIKALQWLWQEDDLKLELDDMKKEKESTQGEKAKTVKDVLCSRCVRWQLLTLIIPCAGVQFCGINVLYFYAFDIFRESGVPENQMHYLAIGLGATELFTVMLCSFLIDRAGRKKLMGYGYLLMGITMCVLTVMLSIKDLNPWIPYVNIGLIFCVICIYGLGPSGVSMALPADLFLQAWRPSAYVISGTVNWISMFLVAMLFGYVVDALGQFCFLIFIAYSICSAAFLLYFVPETKGKTMVEIMEDFNKLNYKNRGADTERTDIDLATKL</sequence>
<evidence type="ECO:0000313" key="17">
    <source>
        <dbReference type="EMBL" id="KAJ4926887.1"/>
    </source>
</evidence>
<evidence type="ECO:0000256" key="14">
    <source>
        <dbReference type="SAM" id="Phobius"/>
    </source>
</evidence>
<keyword evidence="10 14" id="KW-1133">Transmembrane helix</keyword>
<feature type="transmembrane region" description="Helical" evidence="14">
    <location>
        <begin position="814"/>
        <end position="836"/>
    </location>
</feature>
<evidence type="ECO:0000256" key="2">
    <source>
        <dbReference type="ARBA" id="ARBA00004135"/>
    </source>
</evidence>
<feature type="transmembrane region" description="Helical" evidence="14">
    <location>
        <begin position="368"/>
        <end position="395"/>
    </location>
</feature>
<dbReference type="GO" id="GO:1990539">
    <property type="term" value="P:fructose import across plasma membrane"/>
    <property type="evidence" value="ECO:0007669"/>
    <property type="project" value="UniProtKB-ARBA"/>
</dbReference>
<evidence type="ECO:0000256" key="8">
    <source>
        <dbReference type="ARBA" id="ARBA00022597"/>
    </source>
</evidence>
<feature type="transmembrane region" description="Helical" evidence="14">
    <location>
        <begin position="912"/>
        <end position="931"/>
    </location>
</feature>
<feature type="transmembrane region" description="Helical" evidence="14">
    <location>
        <begin position="99"/>
        <end position="119"/>
    </location>
</feature>
<feature type="chain" id="PRO_5042005717" description="Solute carrier family 2, facilitated glucose transporter member 5" evidence="15">
    <location>
        <begin position="25"/>
        <end position="999"/>
    </location>
</feature>
<dbReference type="Pfam" id="PF00083">
    <property type="entry name" value="Sugar_tr"/>
    <property type="match status" value="2"/>
</dbReference>
<dbReference type="PANTHER" id="PTHR23503:SF22">
    <property type="entry name" value="SOLUTE CARRIER FAMILY 2, FACILITATED GLUCOSE TRANSPORTER MEMBER 11"/>
    <property type="match status" value="1"/>
</dbReference>
<dbReference type="SUPFAM" id="SSF103473">
    <property type="entry name" value="MFS general substrate transporter"/>
    <property type="match status" value="2"/>
</dbReference>
<dbReference type="GO" id="GO:0005353">
    <property type="term" value="F:fructose transmembrane transporter activity"/>
    <property type="evidence" value="ECO:0007669"/>
    <property type="project" value="UniProtKB-ARBA"/>
</dbReference>
<feature type="transmembrane region" description="Helical" evidence="14">
    <location>
        <begin position="407"/>
        <end position="427"/>
    </location>
</feature>
<feature type="transmembrane region" description="Helical" evidence="14">
    <location>
        <begin position="779"/>
        <end position="802"/>
    </location>
</feature>
<keyword evidence="9 14" id="KW-0812">Transmembrane</keyword>
<feature type="transmembrane region" description="Helical" evidence="14">
    <location>
        <begin position="629"/>
        <end position="650"/>
    </location>
</feature>
<feature type="transmembrane region" description="Helical" evidence="14">
    <location>
        <begin position="872"/>
        <end position="891"/>
    </location>
</feature>
<dbReference type="NCBIfam" id="TIGR00879">
    <property type="entry name" value="SP"/>
    <property type="match status" value="2"/>
</dbReference>
<dbReference type="FunFam" id="1.20.1250.20:FF:001511">
    <property type="entry name" value="Solute carrier family 2, facilitated glucose transporter member 5"/>
    <property type="match status" value="2"/>
</dbReference>
<keyword evidence="6" id="KW-0813">Transport</keyword>
<keyword evidence="15" id="KW-0732">Signal</keyword>
<protein>
    <recommendedName>
        <fullName evidence="5">Solute carrier family 2, facilitated glucose transporter member 5</fullName>
    </recommendedName>
    <alternativeName>
        <fullName evidence="13">Fructose transporter</fullName>
    </alternativeName>
    <alternativeName>
        <fullName evidence="12">Glucose transporter type 5, small intestine</fullName>
    </alternativeName>
</protein>
<evidence type="ECO:0000256" key="6">
    <source>
        <dbReference type="ARBA" id="ARBA00022448"/>
    </source>
</evidence>
<keyword evidence="11 14" id="KW-0472">Membrane</keyword>